<keyword evidence="4" id="KW-0548">Nucleotidyltransferase</keyword>
<keyword evidence="4" id="KW-0240">DNA-directed RNA polymerase</keyword>
<dbReference type="Pfam" id="PF06093">
    <property type="entry name" value="Spt4"/>
    <property type="match status" value="1"/>
</dbReference>
<feature type="binding site" evidence="2">
    <location>
        <position position="26"/>
    </location>
    <ligand>
        <name>Zn(2+)</name>
        <dbReference type="ChEBI" id="CHEBI:29105"/>
    </ligand>
</feature>
<keyword evidence="2" id="KW-0862">Zinc</keyword>
<dbReference type="NCBIfam" id="NF041664">
    <property type="entry name" value="RNAP_arch_Epp"/>
    <property type="match status" value="1"/>
</dbReference>
<dbReference type="Proteomes" id="UP000000641">
    <property type="component" value="Chromosome"/>
</dbReference>
<dbReference type="Gene3D" id="2.20.28.90">
    <property type="match status" value="1"/>
</dbReference>
<sequence length="69" mass="7597">MPAKRRLPLKACVKCKALVEDSVDVCPVCGSREFTDDWDGFVAVIDPEKSEAAKLLSLKQKGAYSVKVR</sequence>
<dbReference type="KEGG" id="tpe:Tpen_0414"/>
<feature type="binding site" evidence="2">
    <location>
        <position position="15"/>
    </location>
    <ligand>
        <name>Zn(2+)</name>
        <dbReference type="ChEBI" id="CHEBI:29105"/>
    </ligand>
</feature>
<dbReference type="InterPro" id="IPR029040">
    <property type="entry name" value="RPABC4/Spt4"/>
</dbReference>
<gene>
    <name evidence="2" type="primary">spt4</name>
    <name evidence="4" type="ordered locus">Tpen_0414</name>
</gene>
<feature type="binding site" evidence="2">
    <location>
        <position position="29"/>
    </location>
    <ligand>
        <name>Zn(2+)</name>
        <dbReference type="ChEBI" id="CHEBI:29105"/>
    </ligand>
</feature>
<dbReference type="GO" id="GO:0000428">
    <property type="term" value="C:DNA-directed RNA polymerase complex"/>
    <property type="evidence" value="ECO:0007669"/>
    <property type="project" value="UniProtKB-KW"/>
</dbReference>
<dbReference type="GeneID" id="4600490"/>
<dbReference type="HOGENOM" id="CLU_199467_0_0_2"/>
<dbReference type="GO" id="GO:0008270">
    <property type="term" value="F:zinc ion binding"/>
    <property type="evidence" value="ECO:0007669"/>
    <property type="project" value="UniProtKB-UniRule"/>
</dbReference>
<dbReference type="HAMAP" id="MF_00949">
    <property type="entry name" value="Spt4_arch"/>
    <property type="match status" value="1"/>
</dbReference>
<dbReference type="EMBL" id="CP000505">
    <property type="protein sequence ID" value="ABL77823.1"/>
    <property type="molecule type" value="Genomic_DNA"/>
</dbReference>
<dbReference type="OrthoDB" id="275101at2157"/>
<dbReference type="InterPro" id="IPR022800">
    <property type="entry name" value="Spt4/RpoE2_Znf"/>
</dbReference>
<dbReference type="eggNOG" id="arCOG04077">
    <property type="taxonomic scope" value="Archaea"/>
</dbReference>
<comment type="function">
    <text evidence="2">Stimulates transcription elongation.</text>
</comment>
<dbReference type="PANTHER" id="PTHR40704">
    <property type="entry name" value="TRANSCRIPTION ELONGATION FACTOR SPT4"/>
    <property type="match status" value="1"/>
</dbReference>
<keyword evidence="4" id="KW-0808">Transferase</keyword>
<comment type="subunit">
    <text evidence="2">Heterodimer composed of Spt4 and Spt5.</text>
</comment>
<dbReference type="GO" id="GO:0016779">
    <property type="term" value="F:nucleotidyltransferase activity"/>
    <property type="evidence" value="ECO:0007669"/>
    <property type="project" value="UniProtKB-KW"/>
</dbReference>
<evidence type="ECO:0000259" key="3">
    <source>
        <dbReference type="SMART" id="SM01389"/>
    </source>
</evidence>
<keyword evidence="2" id="KW-0805">Transcription regulation</keyword>
<comment type="similarity">
    <text evidence="2">Belongs to the archaeal Spt4 family.</text>
</comment>
<dbReference type="AlphaFoldDB" id="A1RX93"/>
<dbReference type="SMART" id="SM01389">
    <property type="entry name" value="Spt4"/>
    <property type="match status" value="1"/>
</dbReference>
<dbReference type="STRING" id="368408.Tpen_0414"/>
<proteinExistence type="inferred from homology"/>
<name>A1RX93_THEPD</name>
<reference evidence="5" key="1">
    <citation type="journal article" date="2008" name="J. Bacteriol.">
        <title>Genome sequence of Thermofilum pendens reveals an exceptional loss of biosynthetic pathways without genome reduction.</title>
        <authorList>
            <person name="Anderson I."/>
            <person name="Rodriguez J."/>
            <person name="Susanti D."/>
            <person name="Porat I."/>
            <person name="Reich C."/>
            <person name="Ulrich L.E."/>
            <person name="Elkins J.G."/>
            <person name="Mavromatis K."/>
            <person name="Lykidis A."/>
            <person name="Kim E."/>
            <person name="Thompson L.S."/>
            <person name="Nolan M."/>
            <person name="Land M."/>
            <person name="Copeland A."/>
            <person name="Lapidus A."/>
            <person name="Lucas S."/>
            <person name="Detter C."/>
            <person name="Zhulin I.B."/>
            <person name="Olsen G.J."/>
            <person name="Whitman W."/>
            <person name="Mukhopadhyay B."/>
            <person name="Bristow J."/>
            <person name="Kyrpides N."/>
        </authorList>
    </citation>
    <scope>NUCLEOTIDE SEQUENCE [LARGE SCALE GENOMIC DNA]</scope>
    <source>
        <strain evidence="5">DSM 2475 / Hrk 5</strain>
    </source>
</reference>
<dbReference type="InterPro" id="IPR007178">
    <property type="entry name" value="Spt4_arch"/>
</dbReference>
<evidence type="ECO:0000313" key="5">
    <source>
        <dbReference type="Proteomes" id="UP000000641"/>
    </source>
</evidence>
<keyword evidence="2" id="KW-0479">Metal-binding</keyword>
<keyword evidence="1 2" id="KW-0804">Transcription</keyword>
<evidence type="ECO:0000256" key="1">
    <source>
        <dbReference type="ARBA" id="ARBA00023163"/>
    </source>
</evidence>
<evidence type="ECO:0000256" key="2">
    <source>
        <dbReference type="HAMAP-Rule" id="MF_00949"/>
    </source>
</evidence>
<organism evidence="4 5">
    <name type="scientific">Thermofilum pendens (strain DSM 2475 / Hrk 5)</name>
    <dbReference type="NCBI Taxonomy" id="368408"/>
    <lineage>
        <taxon>Archaea</taxon>
        <taxon>Thermoproteota</taxon>
        <taxon>Thermoprotei</taxon>
        <taxon>Thermofilales</taxon>
        <taxon>Thermofilaceae</taxon>
        <taxon>Thermofilum</taxon>
    </lineage>
</organism>
<dbReference type="GO" id="GO:0006355">
    <property type="term" value="P:regulation of DNA-templated transcription"/>
    <property type="evidence" value="ECO:0007669"/>
    <property type="project" value="UniProtKB-UniRule"/>
</dbReference>
<dbReference type="SUPFAM" id="SSF63393">
    <property type="entry name" value="RNA polymerase subunits"/>
    <property type="match status" value="1"/>
</dbReference>
<dbReference type="InterPro" id="IPR038589">
    <property type="entry name" value="Spt4_dom_sf"/>
</dbReference>
<feature type="domain" description="Spt4/RpoE2 zinc finger" evidence="3">
    <location>
        <begin position="9"/>
        <end position="69"/>
    </location>
</feature>
<accession>A1RX93</accession>
<dbReference type="PANTHER" id="PTHR40704:SF1">
    <property type="entry name" value="TRANSCRIPTION ELONGATION FACTOR SPT4"/>
    <property type="match status" value="1"/>
</dbReference>
<evidence type="ECO:0000313" key="4">
    <source>
        <dbReference type="EMBL" id="ABL77823.1"/>
    </source>
</evidence>
<dbReference type="EnsemblBacteria" id="ABL77823">
    <property type="protein sequence ID" value="ABL77823"/>
    <property type="gene ID" value="Tpen_0414"/>
</dbReference>
<dbReference type="RefSeq" id="WP_011752088.1">
    <property type="nucleotide sequence ID" value="NC_008698.1"/>
</dbReference>
<keyword evidence="5" id="KW-1185">Reference proteome</keyword>
<feature type="binding site" evidence="2">
    <location>
        <position position="12"/>
    </location>
    <ligand>
        <name>Zn(2+)</name>
        <dbReference type="ChEBI" id="CHEBI:29105"/>
    </ligand>
</feature>
<protein>
    <recommendedName>
        <fullName evidence="2">Transcription elongation factor Spt4</fullName>
    </recommendedName>
</protein>